<keyword evidence="2" id="KW-1015">Disulfide bond</keyword>
<dbReference type="InterPro" id="IPR036179">
    <property type="entry name" value="Ig-like_dom_sf"/>
</dbReference>
<dbReference type="PROSITE" id="PS50835">
    <property type="entry name" value="IG_LIKE"/>
    <property type="match status" value="1"/>
</dbReference>
<feature type="domain" description="Ig-like" evidence="6">
    <location>
        <begin position="231"/>
        <end position="306"/>
    </location>
</feature>
<dbReference type="PANTHER" id="PTHR44337">
    <property type="entry name" value="CARCINOEMBRYONIC ANTIGEN-RELATED CELL ADHESION MOLECULE 8"/>
    <property type="match status" value="1"/>
</dbReference>
<dbReference type="Gene3D" id="2.60.40.10">
    <property type="entry name" value="Immunoglobulins"/>
    <property type="match status" value="1"/>
</dbReference>
<evidence type="ECO:0000256" key="2">
    <source>
        <dbReference type="ARBA" id="ARBA00023157"/>
    </source>
</evidence>
<feature type="chain" id="PRO_5044799806" description="Ig-like domain-containing protein" evidence="5">
    <location>
        <begin position="25"/>
        <end position="395"/>
    </location>
</feature>
<reference evidence="7 8" key="1">
    <citation type="submission" date="2024-11" db="EMBL/GenBank/DDBJ databases">
        <title>Chromosome-level genome assembly of the freshwater bivalve Anodonta woodiana.</title>
        <authorList>
            <person name="Chen X."/>
        </authorList>
    </citation>
    <scope>NUCLEOTIDE SEQUENCE [LARGE SCALE GENOMIC DNA]</scope>
    <source>
        <strain evidence="7">MN2024</strain>
        <tissue evidence="7">Gills</tissue>
    </source>
</reference>
<dbReference type="SUPFAM" id="SSF48726">
    <property type="entry name" value="Immunoglobulin"/>
    <property type="match status" value="2"/>
</dbReference>
<evidence type="ECO:0000313" key="7">
    <source>
        <dbReference type="EMBL" id="KAL3884285.1"/>
    </source>
</evidence>
<dbReference type="Proteomes" id="UP001634394">
    <property type="component" value="Unassembled WGS sequence"/>
</dbReference>
<accession>A0ABD3XDU0</accession>
<dbReference type="InterPro" id="IPR013783">
    <property type="entry name" value="Ig-like_fold"/>
</dbReference>
<dbReference type="AlphaFoldDB" id="A0ABD3XDU0"/>
<protein>
    <recommendedName>
        <fullName evidence="6">Ig-like domain-containing protein</fullName>
    </recommendedName>
</protein>
<proteinExistence type="predicted"/>
<evidence type="ECO:0000256" key="1">
    <source>
        <dbReference type="ARBA" id="ARBA00022729"/>
    </source>
</evidence>
<keyword evidence="1 5" id="KW-0732">Signal</keyword>
<evidence type="ECO:0000256" key="5">
    <source>
        <dbReference type="SAM" id="SignalP"/>
    </source>
</evidence>
<keyword evidence="8" id="KW-1185">Reference proteome</keyword>
<dbReference type="InterPro" id="IPR007110">
    <property type="entry name" value="Ig-like_dom"/>
</dbReference>
<dbReference type="EMBL" id="JBJQND010000002">
    <property type="protein sequence ID" value="KAL3884285.1"/>
    <property type="molecule type" value="Genomic_DNA"/>
</dbReference>
<evidence type="ECO:0000313" key="8">
    <source>
        <dbReference type="Proteomes" id="UP001634394"/>
    </source>
</evidence>
<evidence type="ECO:0000256" key="3">
    <source>
        <dbReference type="ARBA" id="ARBA00023180"/>
    </source>
</evidence>
<feature type="signal peptide" evidence="5">
    <location>
        <begin position="1"/>
        <end position="24"/>
    </location>
</feature>
<keyword evidence="4" id="KW-0393">Immunoglobulin domain</keyword>
<dbReference type="InterPro" id="IPR052598">
    <property type="entry name" value="IgSF_CEA-related"/>
</dbReference>
<name>A0ABD3XDU0_SINWO</name>
<keyword evidence="3" id="KW-0325">Glycoprotein</keyword>
<organism evidence="7 8">
    <name type="scientific">Sinanodonta woodiana</name>
    <name type="common">Chinese pond mussel</name>
    <name type="synonym">Anodonta woodiana</name>
    <dbReference type="NCBI Taxonomy" id="1069815"/>
    <lineage>
        <taxon>Eukaryota</taxon>
        <taxon>Metazoa</taxon>
        <taxon>Spiralia</taxon>
        <taxon>Lophotrochozoa</taxon>
        <taxon>Mollusca</taxon>
        <taxon>Bivalvia</taxon>
        <taxon>Autobranchia</taxon>
        <taxon>Heteroconchia</taxon>
        <taxon>Palaeoheterodonta</taxon>
        <taxon>Unionida</taxon>
        <taxon>Unionoidea</taxon>
        <taxon>Unionidae</taxon>
        <taxon>Unioninae</taxon>
        <taxon>Sinanodonta</taxon>
    </lineage>
</organism>
<evidence type="ECO:0000259" key="6">
    <source>
        <dbReference type="PROSITE" id="PS50835"/>
    </source>
</evidence>
<gene>
    <name evidence="7" type="ORF">ACJMK2_024433</name>
</gene>
<dbReference type="PANTHER" id="PTHR44337:SF13">
    <property type="entry name" value="IMMUNOGLOBULIN SUPERFAMILY MEMBER 23"/>
    <property type="match status" value="1"/>
</dbReference>
<evidence type="ECO:0000256" key="4">
    <source>
        <dbReference type="ARBA" id="ARBA00023319"/>
    </source>
</evidence>
<sequence>MAGLRTPALAVLLCLHWHHVIVKAGTLFAVPGDDVFFNISISIVASTDGFISVNKGLDDKHNVMVFLDIISPPVISGAYRGRINFTGNIRLTEMYFWLYNVSIEDAGEFRVVPVGIRKVFGSQILAVAGHPGNPTIVERTIPQVYKDHTLECEALSSSRPETNGYNMSFIWKLNGTTLVNNIVRIVKGKTLIIRRLQREDRFDKFTCIAYDSDRLPSNESMYYQIDPYYGPAEELTLDPPNRTYFVDEGSVLASITCSADCHPDCILSWNRDERHGAKLNLSVIDKTKNGNYRCTAKNPVTHVSFTTALEVILTSKFGIYLCLIFKILHVEPQSYLLFSEIGLEILVYFGRWRQQFRYRRTLTQEIVPLAETTLKSDSFRMNITLVRYARQPHGV</sequence>
<comment type="caution">
    <text evidence="7">The sequence shown here is derived from an EMBL/GenBank/DDBJ whole genome shotgun (WGS) entry which is preliminary data.</text>
</comment>